<evidence type="ECO:0000313" key="3">
    <source>
        <dbReference type="Proteomes" id="UP000277671"/>
    </source>
</evidence>
<dbReference type="GO" id="GO:0016787">
    <property type="term" value="F:hydrolase activity"/>
    <property type="evidence" value="ECO:0007669"/>
    <property type="project" value="UniProtKB-KW"/>
</dbReference>
<reference evidence="2 3" key="1">
    <citation type="submission" date="2018-10" db="EMBL/GenBank/DDBJ databases">
        <title>Sequencing the genomes of 1000 actinobacteria strains.</title>
        <authorList>
            <person name="Klenk H.-P."/>
        </authorList>
    </citation>
    <scope>NUCLEOTIDE SEQUENCE [LARGE SCALE GENOMIC DNA]</scope>
    <source>
        <strain evidence="2 3">DSM 45175</strain>
    </source>
</reference>
<feature type="domain" description="SnoaL-like" evidence="1">
    <location>
        <begin position="9"/>
        <end position="109"/>
    </location>
</feature>
<dbReference type="AlphaFoldDB" id="A0A495JFQ2"/>
<dbReference type="Pfam" id="PF12680">
    <property type="entry name" value="SnoaL_2"/>
    <property type="match status" value="1"/>
</dbReference>
<evidence type="ECO:0000313" key="2">
    <source>
        <dbReference type="EMBL" id="RKR87571.1"/>
    </source>
</evidence>
<evidence type="ECO:0000259" key="1">
    <source>
        <dbReference type="Pfam" id="PF12680"/>
    </source>
</evidence>
<dbReference type="EMBL" id="RBKT01000001">
    <property type="protein sequence ID" value="RKR87571.1"/>
    <property type="molecule type" value="Genomic_DNA"/>
</dbReference>
<sequence>MAIDNDTLVRNFVDAFAEKKVELLEPFLDEHVVFHNYGDREVHGRDEVLEVWRGVFQNFETVRFETVNQAVNGSIVLAEQVHGLGLAGKQVATIMNMAVYQIHDGKIKAWRDYTNPEYARTLL</sequence>
<dbReference type="Gene3D" id="3.10.450.50">
    <property type="match status" value="1"/>
</dbReference>
<gene>
    <name evidence="2" type="ORF">BDK92_1851</name>
</gene>
<dbReference type="OrthoDB" id="3681559at2"/>
<protein>
    <submittedName>
        <fullName evidence="2">Limonene-1,2-epoxide hydrolase</fullName>
    </submittedName>
</protein>
<name>A0A495JFQ2_9ACTN</name>
<comment type="caution">
    <text evidence="2">The sequence shown here is derived from an EMBL/GenBank/DDBJ whole genome shotgun (WGS) entry which is preliminary data.</text>
</comment>
<dbReference type="Proteomes" id="UP000277671">
    <property type="component" value="Unassembled WGS sequence"/>
</dbReference>
<keyword evidence="2" id="KW-0378">Hydrolase</keyword>
<keyword evidence="3" id="KW-1185">Reference proteome</keyword>
<accession>A0A495JFQ2</accession>
<proteinExistence type="predicted"/>
<dbReference type="SUPFAM" id="SSF54427">
    <property type="entry name" value="NTF2-like"/>
    <property type="match status" value="1"/>
</dbReference>
<dbReference type="InterPro" id="IPR032710">
    <property type="entry name" value="NTF2-like_dom_sf"/>
</dbReference>
<dbReference type="InterPro" id="IPR037401">
    <property type="entry name" value="SnoaL-like"/>
</dbReference>
<organism evidence="2 3">
    <name type="scientific">Micromonospora pisi</name>
    <dbReference type="NCBI Taxonomy" id="589240"/>
    <lineage>
        <taxon>Bacteria</taxon>
        <taxon>Bacillati</taxon>
        <taxon>Actinomycetota</taxon>
        <taxon>Actinomycetes</taxon>
        <taxon>Micromonosporales</taxon>
        <taxon>Micromonosporaceae</taxon>
        <taxon>Micromonospora</taxon>
    </lineage>
</organism>
<dbReference type="RefSeq" id="WP_121156327.1">
    <property type="nucleotide sequence ID" value="NZ_RBKT01000001.1"/>
</dbReference>